<sequence length="57" mass="6430">MKDAEMSRWDQRVQSARRGLEPVEEKMSPVRAGGRHGGNVYEKAKKGQFAQSVRDLA</sequence>
<dbReference type="EMBL" id="LSDN01000028">
    <property type="protein sequence ID" value="KXB79256.1"/>
    <property type="molecule type" value="Genomic_DNA"/>
</dbReference>
<comment type="caution">
    <text evidence="2">The sequence shown here is derived from an EMBL/GenBank/DDBJ whole genome shotgun (WGS) entry which is preliminary data.</text>
</comment>
<evidence type="ECO:0000313" key="3">
    <source>
        <dbReference type="Proteomes" id="UP000070572"/>
    </source>
</evidence>
<dbReference type="AlphaFoldDB" id="A0AB34WX82"/>
<gene>
    <name evidence="2" type="ORF">HMPREF1862_01876</name>
</gene>
<feature type="region of interest" description="Disordered" evidence="1">
    <location>
        <begin position="1"/>
        <end position="57"/>
    </location>
</feature>
<protein>
    <submittedName>
        <fullName evidence="2">Uncharacterized protein</fullName>
    </submittedName>
</protein>
<dbReference type="Proteomes" id="UP000070572">
    <property type="component" value="Unassembled WGS sequence"/>
</dbReference>
<proteinExistence type="predicted"/>
<name>A0AB34WX82_9ACTO</name>
<organism evidence="2 3">
    <name type="scientific">Varibaculum cambriense</name>
    <dbReference type="NCBI Taxonomy" id="184870"/>
    <lineage>
        <taxon>Bacteria</taxon>
        <taxon>Bacillati</taxon>
        <taxon>Actinomycetota</taxon>
        <taxon>Actinomycetes</taxon>
        <taxon>Actinomycetales</taxon>
        <taxon>Actinomycetaceae</taxon>
        <taxon>Varibaculum</taxon>
    </lineage>
</organism>
<evidence type="ECO:0000313" key="2">
    <source>
        <dbReference type="EMBL" id="KXB79256.1"/>
    </source>
</evidence>
<dbReference type="RefSeq" id="WP_156430251.1">
    <property type="nucleotide sequence ID" value="NZ_KQ960687.1"/>
</dbReference>
<reference evidence="2 3" key="1">
    <citation type="submission" date="2016-01" db="EMBL/GenBank/DDBJ databases">
        <authorList>
            <person name="Mitreva M."/>
            <person name="Pepin K.H."/>
            <person name="Mihindukulasuriya K.A."/>
            <person name="Fulton R."/>
            <person name="Fronick C."/>
            <person name="O'Laughlin M."/>
            <person name="Miner T."/>
            <person name="Herter B."/>
            <person name="Rosa B.A."/>
            <person name="Cordes M."/>
            <person name="Tomlinson C."/>
            <person name="Wollam A."/>
            <person name="Palsikar V.B."/>
            <person name="Mardis E.R."/>
            <person name="Wilson R.K."/>
        </authorList>
    </citation>
    <scope>NUCLEOTIDE SEQUENCE [LARGE SCALE GENOMIC DNA]</scope>
    <source>
        <strain evidence="2 3">DNF00696</strain>
    </source>
</reference>
<feature type="compositionally biased region" description="Basic and acidic residues" evidence="1">
    <location>
        <begin position="1"/>
        <end position="11"/>
    </location>
</feature>
<evidence type="ECO:0000256" key="1">
    <source>
        <dbReference type="SAM" id="MobiDB-lite"/>
    </source>
</evidence>
<feature type="compositionally biased region" description="Basic and acidic residues" evidence="1">
    <location>
        <begin position="18"/>
        <end position="28"/>
    </location>
</feature>
<accession>A0AB34WX82</accession>